<sequence length="854" mass="91829">MMRKQRKAAAAAAAAAAPVAADPSSSSAAASPAINSSTSRSSSSTQHRLSSLSSRDKELPILPPSTSRTTSNDRPPTLRTQSDTAPAGRQVRSQLPPPVTPQQPKASHRHTRSVGEGTFTGPTEAASQEVPPEITATSPPIGVSESFAAELDTLGTKDWGLEMPVAPEPVLPSTVLGVPIQLESPPSRSPNRSPGKQAPITDRSSPTQSDGSIYSPRAVAPDSPSPTRPMRSPTRSPNRSPTRPVIDDVPLLATPNGERLPKAWTQDTPAGVTAAAPSPSAFAAIERTPHSVSSGQSTLQESNHELETQREELAVPFRSSRRAASPNRLVESTSSISIAASLSPRNWPRTGAEMPAADDSNDIDPSGLMQALIRSRERISELEHLLERELQTSKLAAVEEDPAELSRHIFERRQTLAGLEAQQKVASEELRATRAGTDAEEFLSALTKHKTELLGEIESLTTERDSLRAQVAELVAKRDQALEESSILNTKNSQLVDMNNELLKQTLEKFGPNTLWGSSLSVSSGPSSSTAANAMSPVPSRERKQRVKRKEIAAPEAEYGVPYSGTTGSQERLVDNTPKSPQSARYPGGDNNLVTVLDAPTQKQRKNLWPFRRPGKGLTRVFAQEVTVGDVDSQAVTVLSGSSGPTLPSSSSALTSSTVGPAPGGQPMLGELLEARCAMDQTPVPKIVTRCLNEVEKRGLDTEGIYRKSGSKLQIDQILGYFESNSELLESDLGKDITAVTSAVKQYLRYLADPIIPYAHYNAYVQAGRKHDLSELYVVVKNLPPAHYATLEAIVQHLALVAANESKNLMNSRNLAVVFAPTLARDQTGEREVSDMQARNDATQMLIDNHDMFE</sequence>
<proteinExistence type="predicted"/>
<dbReference type="GO" id="GO:0007165">
    <property type="term" value="P:signal transduction"/>
    <property type="evidence" value="ECO:0007669"/>
    <property type="project" value="InterPro"/>
</dbReference>
<dbReference type="STRING" id="45607.A0A2T0FNG8"/>
<name>A0A2T0FNG8_9ASCO</name>
<evidence type="ECO:0000313" key="5">
    <source>
        <dbReference type="EMBL" id="PRT56524.1"/>
    </source>
</evidence>
<feature type="region of interest" description="Disordered" evidence="3">
    <location>
        <begin position="519"/>
        <end position="592"/>
    </location>
</feature>
<reference evidence="5 6" key="1">
    <citation type="submission" date="2017-04" db="EMBL/GenBank/DDBJ databases">
        <title>Genome sequencing of [Candida] sorbophila.</title>
        <authorList>
            <person name="Ahn J.O."/>
        </authorList>
    </citation>
    <scope>NUCLEOTIDE SEQUENCE [LARGE SCALE GENOMIC DNA]</scope>
    <source>
        <strain evidence="5 6">DS02</strain>
    </source>
</reference>
<dbReference type="InterPro" id="IPR008936">
    <property type="entry name" value="Rho_GTPase_activation_prot"/>
</dbReference>
<evidence type="ECO:0000256" key="1">
    <source>
        <dbReference type="ARBA" id="ARBA00022468"/>
    </source>
</evidence>
<feature type="region of interest" description="Disordered" evidence="3">
    <location>
        <begin position="288"/>
        <end position="332"/>
    </location>
</feature>
<feature type="compositionally biased region" description="Low complexity" evidence="3">
    <location>
        <begin position="228"/>
        <end position="244"/>
    </location>
</feature>
<organism evidence="5 6">
    <name type="scientific">Wickerhamiella sorbophila</name>
    <dbReference type="NCBI Taxonomy" id="45607"/>
    <lineage>
        <taxon>Eukaryota</taxon>
        <taxon>Fungi</taxon>
        <taxon>Dikarya</taxon>
        <taxon>Ascomycota</taxon>
        <taxon>Saccharomycotina</taxon>
        <taxon>Dipodascomycetes</taxon>
        <taxon>Dipodascales</taxon>
        <taxon>Trichomonascaceae</taxon>
        <taxon>Wickerhamiella</taxon>
    </lineage>
</organism>
<keyword evidence="6" id="KW-1185">Reference proteome</keyword>
<feature type="region of interest" description="Disordered" evidence="3">
    <location>
        <begin position="1"/>
        <end position="149"/>
    </location>
</feature>
<evidence type="ECO:0000313" key="6">
    <source>
        <dbReference type="Proteomes" id="UP000238350"/>
    </source>
</evidence>
<dbReference type="CDD" id="cd00159">
    <property type="entry name" value="RhoGAP"/>
    <property type="match status" value="1"/>
</dbReference>
<dbReference type="SMART" id="SM00324">
    <property type="entry name" value="RhoGAP"/>
    <property type="match status" value="1"/>
</dbReference>
<keyword evidence="1" id="KW-0343">GTPase activation</keyword>
<feature type="region of interest" description="Disordered" evidence="3">
    <location>
        <begin position="640"/>
        <end position="661"/>
    </location>
</feature>
<dbReference type="GO" id="GO:0005933">
    <property type="term" value="C:cellular bud"/>
    <property type="evidence" value="ECO:0007669"/>
    <property type="project" value="UniProtKB-ARBA"/>
</dbReference>
<keyword evidence="2" id="KW-0175">Coiled coil</keyword>
<feature type="compositionally biased region" description="Polar residues" evidence="3">
    <location>
        <begin position="64"/>
        <end position="84"/>
    </location>
</feature>
<evidence type="ECO:0000259" key="4">
    <source>
        <dbReference type="PROSITE" id="PS50238"/>
    </source>
</evidence>
<feature type="region of interest" description="Disordered" evidence="3">
    <location>
        <begin position="176"/>
        <end position="275"/>
    </location>
</feature>
<dbReference type="EMBL" id="NDIQ01000022">
    <property type="protein sequence ID" value="PRT56524.1"/>
    <property type="molecule type" value="Genomic_DNA"/>
</dbReference>
<feature type="coiled-coil region" evidence="2">
    <location>
        <begin position="450"/>
        <end position="484"/>
    </location>
</feature>
<dbReference type="GeneID" id="36517892"/>
<dbReference type="InterPro" id="IPR050729">
    <property type="entry name" value="Rho-GAP"/>
</dbReference>
<feature type="compositionally biased region" description="Polar residues" evidence="3">
    <location>
        <begin position="202"/>
        <end position="212"/>
    </location>
</feature>
<feature type="compositionally biased region" description="Basic and acidic residues" evidence="3">
    <location>
        <begin position="302"/>
        <end position="313"/>
    </location>
</feature>
<dbReference type="PANTHER" id="PTHR23176:SF128">
    <property type="entry name" value="RHO GTPASE-ACTIVATING PROTEIN RGD1"/>
    <property type="match status" value="1"/>
</dbReference>
<dbReference type="InterPro" id="IPR000198">
    <property type="entry name" value="RhoGAP_dom"/>
</dbReference>
<dbReference type="SUPFAM" id="SSF48350">
    <property type="entry name" value="GTPase activation domain, GAP"/>
    <property type="match status" value="1"/>
</dbReference>
<dbReference type="AlphaFoldDB" id="A0A2T0FNG8"/>
<dbReference type="Pfam" id="PF00620">
    <property type="entry name" value="RhoGAP"/>
    <property type="match status" value="1"/>
</dbReference>
<feature type="compositionally biased region" description="Polar residues" evidence="3">
    <location>
        <begin position="290"/>
        <end position="301"/>
    </location>
</feature>
<feature type="compositionally biased region" description="Low complexity" evidence="3">
    <location>
        <begin position="184"/>
        <end position="194"/>
    </location>
</feature>
<comment type="caution">
    <text evidence="5">The sequence shown here is derived from an EMBL/GenBank/DDBJ whole genome shotgun (WGS) entry which is preliminary data.</text>
</comment>
<dbReference type="Proteomes" id="UP000238350">
    <property type="component" value="Unassembled WGS sequence"/>
</dbReference>
<evidence type="ECO:0000256" key="2">
    <source>
        <dbReference type="SAM" id="Coils"/>
    </source>
</evidence>
<dbReference type="RefSeq" id="XP_024666469.1">
    <property type="nucleotide sequence ID" value="XM_024810701.1"/>
</dbReference>
<dbReference type="OrthoDB" id="19923at2759"/>
<gene>
    <name evidence="5" type="ORF">B9G98_04144</name>
</gene>
<dbReference type="PROSITE" id="PS50238">
    <property type="entry name" value="RHOGAP"/>
    <property type="match status" value="1"/>
</dbReference>
<accession>A0A2T0FNG8</accession>
<protein>
    <submittedName>
        <fullName evidence="5">Putative Rho-type GTPase-activating protein 4</fullName>
    </submittedName>
</protein>
<feature type="compositionally biased region" description="Low complexity" evidence="3">
    <location>
        <begin position="519"/>
        <end position="529"/>
    </location>
</feature>
<feature type="compositionally biased region" description="Low complexity" evidence="3">
    <location>
        <begin position="8"/>
        <end position="53"/>
    </location>
</feature>
<feature type="domain" description="Rho-GAP" evidence="4">
    <location>
        <begin position="667"/>
        <end position="854"/>
    </location>
</feature>
<dbReference type="Gene3D" id="1.10.555.10">
    <property type="entry name" value="Rho GTPase activation protein"/>
    <property type="match status" value="1"/>
</dbReference>
<dbReference type="GO" id="GO:0005938">
    <property type="term" value="C:cell cortex"/>
    <property type="evidence" value="ECO:0007669"/>
    <property type="project" value="UniProtKB-ARBA"/>
</dbReference>
<dbReference type="PANTHER" id="PTHR23176">
    <property type="entry name" value="RHO/RAC/CDC GTPASE-ACTIVATING PROTEIN"/>
    <property type="match status" value="1"/>
</dbReference>
<evidence type="ECO:0000256" key="3">
    <source>
        <dbReference type="SAM" id="MobiDB-lite"/>
    </source>
</evidence>
<dbReference type="GO" id="GO:0005096">
    <property type="term" value="F:GTPase activator activity"/>
    <property type="evidence" value="ECO:0007669"/>
    <property type="project" value="UniProtKB-KW"/>
</dbReference>